<feature type="compositionally biased region" description="Basic residues" evidence="1">
    <location>
        <begin position="12"/>
        <end position="21"/>
    </location>
</feature>
<evidence type="ECO:0000256" key="1">
    <source>
        <dbReference type="SAM" id="MobiDB-lite"/>
    </source>
</evidence>
<reference evidence="4" key="2">
    <citation type="journal article" date="2012" name="Science">
        <title>The Paleozoic origin of enzymatic lignin decomposition reconstructed from 31 fungal genomes.</title>
        <authorList>
            <person name="Floudas D."/>
            <person name="Binder M."/>
            <person name="Riley R."/>
            <person name="Barry K."/>
            <person name="Blanchette R.A."/>
            <person name="Henrissat B."/>
            <person name="Martinez A.T."/>
            <person name="Otillar R."/>
            <person name="Spatafora J.W."/>
            <person name="Yadav J.S."/>
            <person name="Aerts A."/>
            <person name="Benoit I."/>
            <person name="Boyd A."/>
            <person name="Carlson A."/>
            <person name="Copeland A."/>
            <person name="Coutinho P.M."/>
            <person name="de Vries R.P."/>
            <person name="Ferreira P."/>
            <person name="Findley K."/>
            <person name="Foster B."/>
            <person name="Gaskell J."/>
            <person name="Glotzer D."/>
            <person name="Gorecki P."/>
            <person name="Heitman J."/>
            <person name="Hesse C."/>
            <person name="Hori C."/>
            <person name="Igarashi K."/>
            <person name="Jurgens J.A."/>
            <person name="Kallen N."/>
            <person name="Kersten P."/>
            <person name="Kohler A."/>
            <person name="Kuees U."/>
            <person name="Kumar T.K.A."/>
            <person name="Kuo A."/>
            <person name="LaButti K."/>
            <person name="Larrondo L.F."/>
            <person name="Lindquist E."/>
            <person name="Ling A."/>
            <person name="Lombard V."/>
            <person name="Lucas S."/>
            <person name="Lundell T."/>
            <person name="Martin R."/>
            <person name="McLaughlin D.J."/>
            <person name="Morgenstern I."/>
            <person name="Morin E."/>
            <person name="Murat C."/>
            <person name="Nagy L.G."/>
            <person name="Nolan M."/>
            <person name="Ohm R.A."/>
            <person name="Patyshakuliyeva A."/>
            <person name="Rokas A."/>
            <person name="Ruiz-Duenas F.J."/>
            <person name="Sabat G."/>
            <person name="Salamov A."/>
            <person name="Samejima M."/>
            <person name="Schmutz J."/>
            <person name="Slot J.C."/>
            <person name="St John F."/>
            <person name="Stenlid J."/>
            <person name="Sun H."/>
            <person name="Sun S."/>
            <person name="Syed K."/>
            <person name="Tsang A."/>
            <person name="Wiebenga A."/>
            <person name="Young D."/>
            <person name="Pisabarro A."/>
            <person name="Eastwood D.C."/>
            <person name="Martin F."/>
            <person name="Cullen D."/>
            <person name="Grigoriev I.V."/>
            <person name="Hibbett D.S."/>
        </authorList>
    </citation>
    <scope>NUCLEOTIDE SEQUENCE [LARGE SCALE GENOMIC DNA]</scope>
    <source>
        <strain evidence="4">TFB10046</strain>
    </source>
</reference>
<proteinExistence type="predicted"/>
<dbReference type="KEGG" id="adl:AURDEDRAFT_176706"/>
<evidence type="ECO:0000313" key="2">
    <source>
        <dbReference type="EMBL" id="EJD32647.1"/>
    </source>
</evidence>
<protein>
    <submittedName>
        <fullName evidence="3">Uncharacterized protein</fullName>
    </submittedName>
</protein>
<name>J0WQR7_AURST</name>
<evidence type="ECO:0000313" key="4">
    <source>
        <dbReference type="Proteomes" id="UP000006514"/>
    </source>
</evidence>
<dbReference type="EMBL" id="JH687973">
    <property type="protein sequence ID" value="EJD34250.1"/>
    <property type="molecule type" value="Genomic_DNA"/>
</dbReference>
<accession>J0WQR7</accession>
<feature type="region of interest" description="Disordered" evidence="1">
    <location>
        <begin position="48"/>
        <end position="68"/>
    </location>
</feature>
<gene>
    <name evidence="3" type="ORF">AURDEDRAFT_176706</name>
    <name evidence="2" type="ORF">AURDEDRAFT_178257</name>
</gene>
<evidence type="ECO:0000313" key="3">
    <source>
        <dbReference type="EMBL" id="EJD34250.1"/>
    </source>
</evidence>
<dbReference type="AlphaFoldDB" id="J0WQR7"/>
<dbReference type="EMBL" id="JH688772">
    <property type="protein sequence ID" value="EJD32647.1"/>
    <property type="molecule type" value="Genomic_DNA"/>
</dbReference>
<sequence length="120" mass="13781">MFVPTSEPQHLRSQHRARTRAGRRDRVINAPRDPVRVEAESLCIRSDSDDGCWQRPNPAPRKTYKPEPRRLPATWGQYAPVTQALVRQLHCFADLHGERWVSISDSNVPSHLQPPADLRD</sequence>
<organism evidence="3 4">
    <name type="scientific">Auricularia subglabra (strain TFB-10046 / SS5)</name>
    <name type="common">White-rot fungus</name>
    <name type="synonym">Auricularia delicata (strain TFB10046)</name>
    <dbReference type="NCBI Taxonomy" id="717982"/>
    <lineage>
        <taxon>Eukaryota</taxon>
        <taxon>Fungi</taxon>
        <taxon>Dikarya</taxon>
        <taxon>Basidiomycota</taxon>
        <taxon>Agaricomycotina</taxon>
        <taxon>Agaricomycetes</taxon>
        <taxon>Auriculariales</taxon>
        <taxon>Auriculariaceae</taxon>
        <taxon>Auricularia</taxon>
    </lineage>
</organism>
<dbReference type="Proteomes" id="UP000006514">
    <property type="component" value="Unassembled WGS sequence"/>
</dbReference>
<feature type="compositionally biased region" description="Basic and acidic residues" evidence="1">
    <location>
        <begin position="22"/>
        <end position="32"/>
    </location>
</feature>
<feature type="region of interest" description="Disordered" evidence="1">
    <location>
        <begin position="1"/>
        <end position="32"/>
    </location>
</feature>
<dbReference type="KEGG" id="adl:AURDEDRAFT_178257"/>
<reference evidence="3" key="1">
    <citation type="submission" date="2011-12" db="EMBL/GenBank/DDBJ databases">
        <title>Diversity and evolution of the wood decay enzymatic apparatus in saprotrophic Agaricomycotina.</title>
        <authorList>
            <consortium name="US DOE Joint Genome Institute (JGI-PGF)"/>
            <person name="Floudas D."/>
            <person name="Binder M."/>
            <person name="Riley R."/>
            <person name="Barry K."/>
            <person name="Blanchette R.A."/>
            <person name="Henrissat B."/>
            <person name="Martinez A.T."/>
            <person name="Ortillar R."/>
            <person name="Spatafora J.W."/>
            <person name="Yadav J.S."/>
            <person name="Aerts A."/>
            <person name="Benoit I."/>
            <person name="Boyd A."/>
            <person name="Carlson A."/>
            <person name="Copeland A."/>
            <person name="Coutinho P.M."/>
            <person name="Coutinho P."/>
            <person name="Ferreira P."/>
            <person name="Findley K."/>
            <person name="Foster B."/>
            <person name="Gaskell J."/>
            <person name="Glotzer D."/>
            <person name="Gorecki P."/>
            <person name="Heitman J."/>
            <person name="Hesse C."/>
            <person name="Hori C."/>
            <person name="Igarashi K."/>
            <person name="Jurgens J.A."/>
            <person name="Kallen N."/>
            <person name="Kersten P."/>
            <person name="Khajamohiddin S."/>
            <person name="Kohler A."/>
            <person name="Kues U."/>
            <person name="Kues U."/>
            <person name="Kuo A."/>
            <person name="LaButti K."/>
            <person name="Larrondo L.F."/>
            <person name="Lindquist E."/>
            <person name="Ling A."/>
            <person name="Lucas S."/>
            <person name="Lundell T."/>
            <person name="Martin R."/>
            <person name="McLaughlin D.J."/>
            <person name="Morgenstern I."/>
            <person name="Morin E."/>
            <person name="Murat C."/>
            <person name="Nolan M."/>
            <person name="Ohm R.A."/>
            <person name="Patyshakuliyeva A."/>
            <person name="Rokas A."/>
            <person name="Ruiz-Duenas F.J."/>
            <person name="Sabat G."/>
            <person name="Salamov A."/>
            <person name="Samejima M."/>
            <person name="Schmutz J."/>
            <person name="Slot J.C."/>
            <person name="John F.S."/>
            <person name="Stenlid J."/>
            <person name="Sun H."/>
            <person name="Sun S."/>
            <person name="Tsang A."/>
            <person name="Wiebenga A."/>
            <person name="Young D."/>
            <person name="Pisabarro A."/>
            <person name="Eastwood D.C."/>
            <person name="Martin F."/>
            <person name="Cullen D."/>
            <person name="Grigoriev I.V."/>
            <person name="Grigoriev I."/>
        </authorList>
    </citation>
    <scope>NUCLEOTIDE SEQUENCE</scope>
    <source>
        <strain evidence="3">TFB-10046 SS5</strain>
    </source>
</reference>
<keyword evidence="4" id="KW-1185">Reference proteome</keyword>